<dbReference type="Gene3D" id="2.40.50.140">
    <property type="entry name" value="Nucleic acid-binding proteins"/>
    <property type="match status" value="2"/>
</dbReference>
<evidence type="ECO:0000256" key="1">
    <source>
        <dbReference type="ARBA" id="ARBA00009479"/>
    </source>
</evidence>
<evidence type="ECO:0000313" key="4">
    <source>
        <dbReference type="Proteomes" id="UP000034600"/>
    </source>
</evidence>
<feature type="domain" description="Elongation factor P C-terminal" evidence="2">
    <location>
        <begin position="135"/>
        <end position="190"/>
    </location>
</feature>
<dbReference type="SUPFAM" id="SSF50249">
    <property type="entry name" value="Nucleic acid-binding proteins"/>
    <property type="match status" value="1"/>
</dbReference>
<dbReference type="PATRIC" id="fig|1618666.3.peg.201"/>
<comment type="similarity">
    <text evidence="1">Belongs to the elongation factor P family.</text>
</comment>
<dbReference type="GO" id="GO:0003746">
    <property type="term" value="F:translation elongation factor activity"/>
    <property type="evidence" value="ECO:0007669"/>
    <property type="project" value="TreeGrafter"/>
</dbReference>
<dbReference type="InterPro" id="IPR013852">
    <property type="entry name" value="Transl_elong_P/YeiP_CS"/>
</dbReference>
<dbReference type="FunFam" id="2.40.50.140:FF:000004">
    <property type="entry name" value="Elongation factor P"/>
    <property type="match status" value="1"/>
</dbReference>
<reference evidence="3 4" key="1">
    <citation type="journal article" date="2015" name="Nature">
        <title>rRNA introns, odd ribosomes, and small enigmatic genomes across a large radiation of phyla.</title>
        <authorList>
            <person name="Brown C.T."/>
            <person name="Hug L.A."/>
            <person name="Thomas B.C."/>
            <person name="Sharon I."/>
            <person name="Castelle C.J."/>
            <person name="Singh A."/>
            <person name="Wilkins M.J."/>
            <person name="Williams K.H."/>
            <person name="Banfield J.F."/>
        </authorList>
    </citation>
    <scope>NUCLEOTIDE SEQUENCE [LARGE SCALE GENOMIC DNA]</scope>
</reference>
<protein>
    <recommendedName>
        <fullName evidence="2">Elongation factor P C-terminal domain-containing protein</fullName>
    </recommendedName>
</protein>
<dbReference type="Pfam" id="PF09285">
    <property type="entry name" value="Elong-fact-P_C"/>
    <property type="match status" value="1"/>
</dbReference>
<dbReference type="Gene3D" id="2.30.30.30">
    <property type="match status" value="1"/>
</dbReference>
<dbReference type="SUPFAM" id="SSF50104">
    <property type="entry name" value="Translation proteins SH3-like domain"/>
    <property type="match status" value="1"/>
</dbReference>
<dbReference type="InterPro" id="IPR014722">
    <property type="entry name" value="Rib_uL2_dom2"/>
</dbReference>
<dbReference type="PANTHER" id="PTHR30053">
    <property type="entry name" value="ELONGATION FACTOR P"/>
    <property type="match status" value="1"/>
</dbReference>
<evidence type="ECO:0000259" key="2">
    <source>
        <dbReference type="SMART" id="SM00841"/>
    </source>
</evidence>
<sequence>MLSYNELKVGMLFIKDGEPYEVLDYAFVRMQQRKPVAQLKIKNLISGKVREYAAHQNDSFKEADIEIIPVEFIYARRLPAGRQEYWFHVSGNPKSRFALKADIVGEAANYLKQGSEARAFKFNEKIINIEPPVKMDLKVTEAPPGVKGNTAQGGTKTVTLETGAKVNVPLFINEGDIIRINTASGDYVERVEKG</sequence>
<dbReference type="EMBL" id="LCPO01000006">
    <property type="protein sequence ID" value="KKU99094.1"/>
    <property type="molecule type" value="Genomic_DNA"/>
</dbReference>
<accession>A0A0G1UY03</accession>
<dbReference type="PROSITE" id="PS01275">
    <property type="entry name" value="EFP"/>
    <property type="match status" value="1"/>
</dbReference>
<dbReference type="Proteomes" id="UP000034600">
    <property type="component" value="Unassembled WGS sequence"/>
</dbReference>
<dbReference type="InterPro" id="IPR012340">
    <property type="entry name" value="NA-bd_OB-fold"/>
</dbReference>
<comment type="caution">
    <text evidence="3">The sequence shown here is derived from an EMBL/GenBank/DDBJ whole genome shotgun (WGS) entry which is preliminary data.</text>
</comment>
<gene>
    <name evidence="3" type="ORF">UY32_C0006G0010</name>
</gene>
<organism evidence="3 4">
    <name type="scientific">Candidatus Jorgensenbacteria bacterium GW2011_GWC1_48_8</name>
    <dbReference type="NCBI Taxonomy" id="1618666"/>
    <lineage>
        <taxon>Bacteria</taxon>
        <taxon>Candidatus Joergenseniibacteriota</taxon>
    </lineage>
</organism>
<dbReference type="GO" id="GO:0005829">
    <property type="term" value="C:cytosol"/>
    <property type="evidence" value="ECO:0007669"/>
    <property type="project" value="UniProtKB-ARBA"/>
</dbReference>
<evidence type="ECO:0000313" key="3">
    <source>
        <dbReference type="EMBL" id="KKU99094.1"/>
    </source>
</evidence>
<dbReference type="PIRSF" id="PIRSF005901">
    <property type="entry name" value="EF-P"/>
    <property type="match status" value="1"/>
</dbReference>
<dbReference type="GO" id="GO:0043043">
    <property type="term" value="P:peptide biosynthetic process"/>
    <property type="evidence" value="ECO:0007669"/>
    <property type="project" value="InterPro"/>
</dbReference>
<dbReference type="SMART" id="SM00841">
    <property type="entry name" value="Elong-fact-P_C"/>
    <property type="match status" value="1"/>
</dbReference>
<dbReference type="PANTHER" id="PTHR30053:SF12">
    <property type="entry name" value="ELONGATION FACTOR P (EF-P) FAMILY PROTEIN"/>
    <property type="match status" value="1"/>
</dbReference>
<name>A0A0G1UY03_9BACT</name>
<dbReference type="InterPro" id="IPR013185">
    <property type="entry name" value="Transl_elong_KOW-like"/>
</dbReference>
<dbReference type="InterPro" id="IPR020599">
    <property type="entry name" value="Transl_elong_fac_P/YeiP"/>
</dbReference>
<dbReference type="AlphaFoldDB" id="A0A0G1UY03"/>
<proteinExistence type="inferred from homology"/>
<dbReference type="CDD" id="cd05794">
    <property type="entry name" value="S1_EF-P_repeat_2"/>
    <property type="match status" value="1"/>
</dbReference>
<dbReference type="InterPro" id="IPR015365">
    <property type="entry name" value="Elong-fact-P_C"/>
</dbReference>
<dbReference type="Pfam" id="PF08207">
    <property type="entry name" value="EFP_N"/>
    <property type="match status" value="1"/>
</dbReference>
<dbReference type="InterPro" id="IPR008991">
    <property type="entry name" value="Translation_prot_SH3-like_sf"/>
</dbReference>